<protein>
    <recommendedName>
        <fullName evidence="4">Secreted protein</fullName>
    </recommendedName>
</protein>
<keyword evidence="1" id="KW-0732">Signal</keyword>
<dbReference type="Proteomes" id="UP001222027">
    <property type="component" value="Unassembled WGS sequence"/>
</dbReference>
<evidence type="ECO:0000256" key="1">
    <source>
        <dbReference type="SAM" id="SignalP"/>
    </source>
</evidence>
<feature type="signal peptide" evidence="1">
    <location>
        <begin position="1"/>
        <end position="24"/>
    </location>
</feature>
<comment type="caution">
    <text evidence="2">The sequence shown here is derived from an EMBL/GenBank/DDBJ whole genome shotgun (WGS) entry which is preliminary data.</text>
</comment>
<name>A0AAV8RRS9_ENSVE</name>
<organism evidence="2 3">
    <name type="scientific">Ensete ventricosum</name>
    <name type="common">Abyssinian banana</name>
    <name type="synonym">Musa ensete</name>
    <dbReference type="NCBI Taxonomy" id="4639"/>
    <lineage>
        <taxon>Eukaryota</taxon>
        <taxon>Viridiplantae</taxon>
        <taxon>Streptophyta</taxon>
        <taxon>Embryophyta</taxon>
        <taxon>Tracheophyta</taxon>
        <taxon>Spermatophyta</taxon>
        <taxon>Magnoliopsida</taxon>
        <taxon>Liliopsida</taxon>
        <taxon>Zingiberales</taxon>
        <taxon>Musaceae</taxon>
        <taxon>Ensete</taxon>
    </lineage>
</organism>
<sequence length="71" mass="7884">MFHFSAVSLFALFYPLSPPNPVLASSRSPSKLSGVKVFFHRSSLYLPPEFRLLPLPHPAPAPHKGKKRTVS</sequence>
<dbReference type="AlphaFoldDB" id="A0AAV8RRS9"/>
<reference evidence="2 3" key="1">
    <citation type="submission" date="2022-12" db="EMBL/GenBank/DDBJ databases">
        <title>Chromosome-scale assembly of the Ensete ventricosum genome.</title>
        <authorList>
            <person name="Dussert Y."/>
            <person name="Stocks J."/>
            <person name="Wendawek A."/>
            <person name="Woldeyes F."/>
            <person name="Nichols R.A."/>
            <person name="Borrell J.S."/>
        </authorList>
    </citation>
    <scope>NUCLEOTIDE SEQUENCE [LARGE SCALE GENOMIC DNA]</scope>
    <source>
        <strain evidence="3">cv. Maze</strain>
        <tissue evidence="2">Seeds</tissue>
    </source>
</reference>
<evidence type="ECO:0000313" key="3">
    <source>
        <dbReference type="Proteomes" id="UP001222027"/>
    </source>
</evidence>
<proteinExistence type="predicted"/>
<feature type="chain" id="PRO_5043608614" description="Secreted protein" evidence="1">
    <location>
        <begin position="25"/>
        <end position="71"/>
    </location>
</feature>
<keyword evidence="3" id="KW-1185">Reference proteome</keyword>
<dbReference type="EMBL" id="JAQQAF010000002">
    <property type="protein sequence ID" value="KAJ8506588.1"/>
    <property type="molecule type" value="Genomic_DNA"/>
</dbReference>
<evidence type="ECO:0008006" key="4">
    <source>
        <dbReference type="Google" id="ProtNLM"/>
    </source>
</evidence>
<gene>
    <name evidence="2" type="ORF">OPV22_007474</name>
</gene>
<evidence type="ECO:0000313" key="2">
    <source>
        <dbReference type="EMBL" id="KAJ8506588.1"/>
    </source>
</evidence>
<accession>A0AAV8RRS9</accession>